<accession>A0ACC2V7P8</accession>
<protein>
    <submittedName>
        <fullName evidence="1">Uncharacterized protein</fullName>
    </submittedName>
</protein>
<dbReference type="EMBL" id="JASBWR010000102">
    <property type="protein sequence ID" value="KAJ9095380.1"/>
    <property type="molecule type" value="Genomic_DNA"/>
</dbReference>
<name>A0ACC2V7P8_9TREE</name>
<dbReference type="Proteomes" id="UP001241377">
    <property type="component" value="Unassembled WGS sequence"/>
</dbReference>
<proteinExistence type="predicted"/>
<evidence type="ECO:0000313" key="1">
    <source>
        <dbReference type="EMBL" id="KAJ9095380.1"/>
    </source>
</evidence>
<keyword evidence="2" id="KW-1185">Reference proteome</keyword>
<comment type="caution">
    <text evidence="1">The sequence shown here is derived from an EMBL/GenBank/DDBJ whole genome shotgun (WGS) entry which is preliminary data.</text>
</comment>
<evidence type="ECO:0000313" key="2">
    <source>
        <dbReference type="Proteomes" id="UP001241377"/>
    </source>
</evidence>
<gene>
    <name evidence="1" type="ORF">QFC19_007625</name>
</gene>
<sequence length="355" mass="39377">MRNNSNTFPPVHVMEQLRNVTYRKPKAPHPWDPLRAGHPDYPEGKEDSLATGRDTSTTSPSQSRASNAAPSRESNRAVNKLVELHDLSAWQAKLSSDNLEDRGHPNIVKMLDFFEDREFYYRECQLNQVAAGAEVLLLFAVVMPRFGIGLDLFDRVESAPDGLSPFDIRSLLGQLSDALAFLHTNGIVHRDIKDENVILDGQGHCQLIDFGSAAHWRPGRKWDTFSGTLDYASPEILRGEMYSGKEQDVWALGVVGFVMICGETPFLSAEEAAVGLADGTKARNDLMARCGGERGEEGVESDGGGRMADALDFVERCLELKVEDRPPAEALMEHQFVFGKDGWSGYKGWLHSEIN</sequence>
<reference evidence="1" key="1">
    <citation type="submission" date="2023-04" db="EMBL/GenBank/DDBJ databases">
        <title>Draft Genome sequencing of Naganishia species isolated from polar environments using Oxford Nanopore Technology.</title>
        <authorList>
            <person name="Leo P."/>
            <person name="Venkateswaran K."/>
        </authorList>
    </citation>
    <scope>NUCLEOTIDE SEQUENCE</scope>
    <source>
        <strain evidence="1">MNA-CCFEE 5261</strain>
    </source>
</reference>
<organism evidence="1 2">
    <name type="scientific">Naganishia cerealis</name>
    <dbReference type="NCBI Taxonomy" id="610337"/>
    <lineage>
        <taxon>Eukaryota</taxon>
        <taxon>Fungi</taxon>
        <taxon>Dikarya</taxon>
        <taxon>Basidiomycota</taxon>
        <taxon>Agaricomycotina</taxon>
        <taxon>Tremellomycetes</taxon>
        <taxon>Filobasidiales</taxon>
        <taxon>Filobasidiaceae</taxon>
        <taxon>Naganishia</taxon>
    </lineage>
</organism>